<dbReference type="SUPFAM" id="SSF53474">
    <property type="entry name" value="alpha/beta-Hydrolases"/>
    <property type="match status" value="1"/>
</dbReference>
<dbReference type="InterPro" id="IPR029058">
    <property type="entry name" value="AB_hydrolase_fold"/>
</dbReference>
<gene>
    <name evidence="3" type="ORF">WAT24_14025</name>
</gene>
<sequence length="265" mass="29007">MTTRSEPTDIAVDGTRLAGTVLAPGSTIPGVLFVHGWGGSQERDLNRAQQLAALGCICLTFDMRGHVRTEALRQTVTREQNLADVVAAYDHLLTQPHVDPNAILVVGASYGGYLAAILTSLRPVKWLALRVPALYKDEAWNHPKRSLSRKELDAYRSRVLAPDDNRALRACRDFTGDVLIVESGHDHLVPPPAIVSYRNAFQRTHSLTYRVIDEADHALSSPDCQRAYTSVLLAWTTEMVFGARAGGVSRLAGAYRPVPRSDAVT</sequence>
<dbReference type="GO" id="GO:0016787">
    <property type="term" value="F:hydrolase activity"/>
    <property type="evidence" value="ECO:0007669"/>
    <property type="project" value="UniProtKB-KW"/>
</dbReference>
<keyword evidence="1 3" id="KW-0378">Hydrolase</keyword>
<dbReference type="InterPro" id="IPR050261">
    <property type="entry name" value="FrsA_esterase"/>
</dbReference>
<dbReference type="Proteomes" id="UP001381174">
    <property type="component" value="Unassembled WGS sequence"/>
</dbReference>
<dbReference type="PANTHER" id="PTHR22946:SF5">
    <property type="entry name" value="PEPTIDASE S9 PROLYL OLIGOPEPTIDASE CATALYTIC DOMAIN-CONTAINING PROTEIN"/>
    <property type="match status" value="1"/>
</dbReference>
<proteinExistence type="predicted"/>
<dbReference type="PANTHER" id="PTHR22946">
    <property type="entry name" value="DIENELACTONE HYDROLASE DOMAIN-CONTAINING PROTEIN-RELATED"/>
    <property type="match status" value="1"/>
</dbReference>
<evidence type="ECO:0000313" key="3">
    <source>
        <dbReference type="EMBL" id="MEI7037883.1"/>
    </source>
</evidence>
<dbReference type="InterPro" id="IPR001375">
    <property type="entry name" value="Peptidase_S9_cat"/>
</dbReference>
<protein>
    <submittedName>
        <fullName evidence="3">Alpha/beta hydrolase</fullName>
    </submittedName>
</protein>
<evidence type="ECO:0000259" key="2">
    <source>
        <dbReference type="Pfam" id="PF00326"/>
    </source>
</evidence>
<organism evidence="3 4">
    <name type="scientific">Fulvimonas yonginensis</name>
    <dbReference type="NCBI Taxonomy" id="1495200"/>
    <lineage>
        <taxon>Bacteria</taxon>
        <taxon>Pseudomonadati</taxon>
        <taxon>Pseudomonadota</taxon>
        <taxon>Gammaproteobacteria</taxon>
        <taxon>Lysobacterales</taxon>
        <taxon>Rhodanobacteraceae</taxon>
        <taxon>Fulvimonas</taxon>
    </lineage>
</organism>
<comment type="caution">
    <text evidence="3">The sequence shown here is derived from an EMBL/GenBank/DDBJ whole genome shotgun (WGS) entry which is preliminary data.</text>
</comment>
<name>A0ABU8JF37_9GAMM</name>
<dbReference type="PROSITE" id="PS00708">
    <property type="entry name" value="PRO_ENDOPEP_SER"/>
    <property type="match status" value="1"/>
</dbReference>
<dbReference type="EMBL" id="JBBBNY010000012">
    <property type="protein sequence ID" value="MEI7037883.1"/>
    <property type="molecule type" value="Genomic_DNA"/>
</dbReference>
<dbReference type="InterPro" id="IPR002471">
    <property type="entry name" value="Pept_S9_AS"/>
</dbReference>
<feature type="domain" description="Peptidase S9 prolyl oligopeptidase catalytic" evidence="2">
    <location>
        <begin position="47"/>
        <end position="239"/>
    </location>
</feature>
<dbReference type="Gene3D" id="3.40.50.1820">
    <property type="entry name" value="alpha/beta hydrolase"/>
    <property type="match status" value="1"/>
</dbReference>
<evidence type="ECO:0000256" key="1">
    <source>
        <dbReference type="ARBA" id="ARBA00022801"/>
    </source>
</evidence>
<dbReference type="Pfam" id="PF00326">
    <property type="entry name" value="Peptidase_S9"/>
    <property type="match status" value="1"/>
</dbReference>
<accession>A0ABU8JF37</accession>
<evidence type="ECO:0000313" key="4">
    <source>
        <dbReference type="Proteomes" id="UP001381174"/>
    </source>
</evidence>
<dbReference type="RefSeq" id="WP_336808521.1">
    <property type="nucleotide sequence ID" value="NZ_JBBBNY010000012.1"/>
</dbReference>
<reference evidence="3 4" key="1">
    <citation type="journal article" date="2014" name="Int. J. Syst. Evol. Microbiol.">
        <title>Fulvimonas yonginensis sp. nov., isolated from greenhouse soil, and emended description of the genus Fulvimonas.</title>
        <authorList>
            <person name="Ahn J.H."/>
            <person name="Kim S.J."/>
            <person name="Weon H.Y."/>
            <person name="Hong S.B."/>
            <person name="Seok S.J."/>
            <person name="Kwon S.W."/>
        </authorList>
    </citation>
    <scope>NUCLEOTIDE SEQUENCE [LARGE SCALE GENOMIC DNA]</scope>
    <source>
        <strain evidence="3 4">KACC 16952</strain>
    </source>
</reference>
<keyword evidence="4" id="KW-1185">Reference proteome</keyword>